<dbReference type="SUPFAM" id="SSF54909">
    <property type="entry name" value="Dimeric alpha+beta barrel"/>
    <property type="match status" value="1"/>
</dbReference>
<organism evidence="3 4">
    <name type="scientific">Coniochaeta hoffmannii</name>
    <dbReference type="NCBI Taxonomy" id="91930"/>
    <lineage>
        <taxon>Eukaryota</taxon>
        <taxon>Fungi</taxon>
        <taxon>Dikarya</taxon>
        <taxon>Ascomycota</taxon>
        <taxon>Pezizomycotina</taxon>
        <taxon>Sordariomycetes</taxon>
        <taxon>Sordariomycetidae</taxon>
        <taxon>Coniochaetales</taxon>
        <taxon>Coniochaetaceae</taxon>
        <taxon>Coniochaeta</taxon>
    </lineage>
</organism>
<feature type="domain" description="EthD" evidence="2">
    <location>
        <begin position="23"/>
        <end position="120"/>
    </location>
</feature>
<dbReference type="Proteomes" id="UP001174691">
    <property type="component" value="Unassembled WGS sequence"/>
</dbReference>
<comment type="caution">
    <text evidence="3">The sequence shown here is derived from an EMBL/GenBank/DDBJ whole genome shotgun (WGS) entry which is preliminary data.</text>
</comment>
<dbReference type="GO" id="GO:0016491">
    <property type="term" value="F:oxidoreductase activity"/>
    <property type="evidence" value="ECO:0007669"/>
    <property type="project" value="InterPro"/>
</dbReference>
<gene>
    <name evidence="3" type="ORF">NKR19_g3331</name>
</gene>
<evidence type="ECO:0000313" key="4">
    <source>
        <dbReference type="Proteomes" id="UP001174691"/>
    </source>
</evidence>
<keyword evidence="4" id="KW-1185">Reference proteome</keyword>
<dbReference type="Pfam" id="PF07110">
    <property type="entry name" value="EthD"/>
    <property type="match status" value="1"/>
</dbReference>
<sequence>MSTATPRQRPDKVVCSVSFLKRHPDLTPEQFYHHWEHVHAPLVKPWAERFGLVSYTQVHTTEALKGGEPLGPEAPGTSVLAEYDGCAVIEAPSFEVFSTAFKDDYYVNTIEPDERRFIDKKAGVLRARGDSKKII</sequence>
<evidence type="ECO:0000259" key="2">
    <source>
        <dbReference type="Pfam" id="PF07110"/>
    </source>
</evidence>
<comment type="similarity">
    <text evidence="1">Belongs to the tpcK family.</text>
</comment>
<evidence type="ECO:0000313" key="3">
    <source>
        <dbReference type="EMBL" id="KAJ9158456.1"/>
    </source>
</evidence>
<evidence type="ECO:0000256" key="1">
    <source>
        <dbReference type="ARBA" id="ARBA00005986"/>
    </source>
</evidence>
<dbReference type="InterPro" id="IPR009799">
    <property type="entry name" value="EthD_dom"/>
</dbReference>
<reference evidence="3" key="1">
    <citation type="submission" date="2022-07" db="EMBL/GenBank/DDBJ databases">
        <title>Fungi with potential for degradation of polypropylene.</title>
        <authorList>
            <person name="Gostincar C."/>
        </authorList>
    </citation>
    <scope>NUCLEOTIDE SEQUENCE</scope>
    <source>
        <strain evidence="3">EXF-13287</strain>
    </source>
</reference>
<protein>
    <recommendedName>
        <fullName evidence="2">EthD domain-containing protein</fullName>
    </recommendedName>
</protein>
<dbReference type="EMBL" id="JANBVN010000036">
    <property type="protein sequence ID" value="KAJ9158456.1"/>
    <property type="molecule type" value="Genomic_DNA"/>
</dbReference>
<accession>A0AA38VM88</accession>
<dbReference type="Gene3D" id="3.30.70.100">
    <property type="match status" value="1"/>
</dbReference>
<name>A0AA38VM88_9PEZI</name>
<dbReference type="AlphaFoldDB" id="A0AA38VM88"/>
<proteinExistence type="inferred from homology"/>
<dbReference type="InterPro" id="IPR011008">
    <property type="entry name" value="Dimeric_a/b-barrel"/>
</dbReference>